<keyword evidence="3" id="KW-1185">Reference proteome</keyword>
<gene>
    <name evidence="2" type="ORF">GCM10023230_16260</name>
</gene>
<evidence type="ECO:0000313" key="2">
    <source>
        <dbReference type="EMBL" id="GAA4767232.1"/>
    </source>
</evidence>
<organism evidence="2 3">
    <name type="scientific">Flavobacterium hankyongi</name>
    <dbReference type="NCBI Taxonomy" id="1176532"/>
    <lineage>
        <taxon>Bacteria</taxon>
        <taxon>Pseudomonadati</taxon>
        <taxon>Bacteroidota</taxon>
        <taxon>Flavobacteriia</taxon>
        <taxon>Flavobacteriales</taxon>
        <taxon>Flavobacteriaceae</taxon>
        <taxon>Flavobacterium</taxon>
    </lineage>
</organism>
<protein>
    <recommendedName>
        <fullName evidence="4">DUF2975 domain-containing protein</fullName>
    </recommendedName>
</protein>
<comment type="caution">
    <text evidence="2">The sequence shown here is derived from an EMBL/GenBank/DDBJ whole genome shotgun (WGS) entry which is preliminary data.</text>
</comment>
<feature type="transmembrane region" description="Helical" evidence="1">
    <location>
        <begin position="142"/>
        <end position="165"/>
    </location>
</feature>
<feature type="transmembrane region" description="Helical" evidence="1">
    <location>
        <begin position="59"/>
        <end position="84"/>
    </location>
</feature>
<sequence length="179" mass="20796">MTKSRTKQILKVMNVVSWIIFIGLCVEAGSFIFNAVFSVCINPYAAHYFKLRELLDYDYGYFIVVLIFSCIAATLKAILFYLIVKVLHERKINIEAPFTEELIKYLSKMSYVILGIAIFSFWGQKYLGWIASKGIKMSDTELLRISGADVWFFMFITLYIIVLIFKRGVEMQFENELTI</sequence>
<accession>A0ABP8ZVZ6</accession>
<keyword evidence="1" id="KW-1133">Transmembrane helix</keyword>
<feature type="transmembrane region" description="Helical" evidence="1">
    <location>
        <begin position="12"/>
        <end position="39"/>
    </location>
</feature>
<reference evidence="3" key="1">
    <citation type="journal article" date="2019" name="Int. J. Syst. Evol. Microbiol.">
        <title>The Global Catalogue of Microorganisms (GCM) 10K type strain sequencing project: providing services to taxonomists for standard genome sequencing and annotation.</title>
        <authorList>
            <consortium name="The Broad Institute Genomics Platform"/>
            <consortium name="The Broad Institute Genome Sequencing Center for Infectious Disease"/>
            <person name="Wu L."/>
            <person name="Ma J."/>
        </authorList>
    </citation>
    <scope>NUCLEOTIDE SEQUENCE [LARGE SCALE GENOMIC DNA]</scope>
    <source>
        <strain evidence="3">JCM 18198</strain>
    </source>
</reference>
<evidence type="ECO:0000313" key="3">
    <source>
        <dbReference type="Proteomes" id="UP001500141"/>
    </source>
</evidence>
<evidence type="ECO:0008006" key="4">
    <source>
        <dbReference type="Google" id="ProtNLM"/>
    </source>
</evidence>
<keyword evidence="1" id="KW-0472">Membrane</keyword>
<name>A0ABP8ZVZ6_9FLAO</name>
<feature type="transmembrane region" description="Helical" evidence="1">
    <location>
        <begin position="105"/>
        <end position="122"/>
    </location>
</feature>
<evidence type="ECO:0000256" key="1">
    <source>
        <dbReference type="SAM" id="Phobius"/>
    </source>
</evidence>
<dbReference type="Proteomes" id="UP001500141">
    <property type="component" value="Unassembled WGS sequence"/>
</dbReference>
<proteinExistence type="predicted"/>
<dbReference type="EMBL" id="BAABIP010000014">
    <property type="protein sequence ID" value="GAA4767232.1"/>
    <property type="molecule type" value="Genomic_DNA"/>
</dbReference>
<keyword evidence="1" id="KW-0812">Transmembrane</keyword>